<reference evidence="5 6" key="1">
    <citation type="submission" date="2019-03" db="EMBL/GenBank/DDBJ databases">
        <title>Metabolic potential of uncultured bacteria and archaea associated with petroleum seepage in deep-sea sediments.</title>
        <authorList>
            <person name="Dong X."/>
            <person name="Hubert C."/>
        </authorList>
    </citation>
    <scope>NUCLEOTIDE SEQUENCE [LARGE SCALE GENOMIC DNA]</scope>
    <source>
        <strain evidence="5">E29_bin36</strain>
    </source>
</reference>
<evidence type="ECO:0000313" key="5">
    <source>
        <dbReference type="EMBL" id="TET80803.1"/>
    </source>
</evidence>
<name>A0A523XNC7_UNCT6</name>
<evidence type="ECO:0000259" key="3">
    <source>
        <dbReference type="Pfam" id="PF00675"/>
    </source>
</evidence>
<dbReference type="InterPro" id="IPR011249">
    <property type="entry name" value="Metalloenz_LuxS/M16"/>
</dbReference>
<dbReference type="PROSITE" id="PS00143">
    <property type="entry name" value="INSULINASE"/>
    <property type="match status" value="1"/>
</dbReference>
<dbReference type="GO" id="GO:0006508">
    <property type="term" value="P:proteolysis"/>
    <property type="evidence" value="ECO:0007669"/>
    <property type="project" value="InterPro"/>
</dbReference>
<evidence type="ECO:0000313" key="6">
    <source>
        <dbReference type="Proteomes" id="UP000315534"/>
    </source>
</evidence>
<dbReference type="InterPro" id="IPR011765">
    <property type="entry name" value="Pept_M16_N"/>
</dbReference>
<dbReference type="EMBL" id="SOIP01000298">
    <property type="protein sequence ID" value="TET80803.1"/>
    <property type="molecule type" value="Genomic_DNA"/>
</dbReference>
<evidence type="ECO:0000256" key="1">
    <source>
        <dbReference type="ARBA" id="ARBA00007261"/>
    </source>
</evidence>
<dbReference type="Proteomes" id="UP000315534">
    <property type="component" value="Unassembled WGS sequence"/>
</dbReference>
<evidence type="ECO:0000256" key="2">
    <source>
        <dbReference type="RuleBase" id="RU004447"/>
    </source>
</evidence>
<dbReference type="SUPFAM" id="SSF63411">
    <property type="entry name" value="LuxS/MPP-like metallohydrolase"/>
    <property type="match status" value="2"/>
</dbReference>
<proteinExistence type="inferred from homology"/>
<dbReference type="GO" id="GO:0004222">
    <property type="term" value="F:metalloendopeptidase activity"/>
    <property type="evidence" value="ECO:0007669"/>
    <property type="project" value="InterPro"/>
</dbReference>
<dbReference type="AlphaFoldDB" id="A0A523XNC7"/>
<comment type="similarity">
    <text evidence="1 2">Belongs to the peptidase M16 family.</text>
</comment>
<feature type="domain" description="Peptidase M16 C-terminal" evidence="4">
    <location>
        <begin position="199"/>
        <end position="371"/>
    </location>
</feature>
<evidence type="ECO:0000259" key="4">
    <source>
        <dbReference type="Pfam" id="PF05193"/>
    </source>
</evidence>
<sequence length="443" mass="50771">MSRIENVTTIAVVFFLSSLLPFIAPHAVKFSPSPTTQYQLDNGMKVILKENHASPMITSIVCVGAGSKYENEHNNGFSHFLEHLLFDGTATRSRIDINEGIKNYGGYINAFTRKEMTTFFILMPKEFIEEGMAIQSDQLFASAFPEEEYIKEQKVVIEEIKMGDDDINYQVEKFHDRILFGDSPYARPVIGNAEVISSIAREEVIDYWKSHYIPNNMTLLVIGDFKTKHMKKLIKKYFGRWQRKSLPPGMEVRFNFSPSNSTEILRFPTKVTNINISYRAPHFSNRDYYTFEIIAQMLDAGEASPLYKALTEPDPPLATTVSAYLETQKEFSLLHISVTAGKKADVEMIVRMVNVVIRGFTQDRFTQEDVGRFIVKSKANEYYLEDKLHFYAFMKAQILQNCGYDFIAGYVDNLSKVGPRDISRIARKYFSYLKYTATAVVPE</sequence>
<dbReference type="Pfam" id="PF00675">
    <property type="entry name" value="Peptidase_M16"/>
    <property type="match status" value="1"/>
</dbReference>
<dbReference type="PANTHER" id="PTHR11851:SF49">
    <property type="entry name" value="MITOCHONDRIAL-PROCESSING PEPTIDASE SUBUNIT ALPHA"/>
    <property type="match status" value="1"/>
</dbReference>
<comment type="caution">
    <text evidence="5">The sequence shown here is derived from an EMBL/GenBank/DDBJ whole genome shotgun (WGS) entry which is preliminary data.</text>
</comment>
<organism evidence="5 6">
    <name type="scientific">candidate division TA06 bacterium</name>
    <dbReference type="NCBI Taxonomy" id="2250710"/>
    <lineage>
        <taxon>Bacteria</taxon>
        <taxon>Bacteria division TA06</taxon>
    </lineage>
</organism>
<accession>A0A523XNC7</accession>
<dbReference type="Gene3D" id="3.30.830.10">
    <property type="entry name" value="Metalloenzyme, LuxS/M16 peptidase-like"/>
    <property type="match status" value="2"/>
</dbReference>
<dbReference type="PANTHER" id="PTHR11851">
    <property type="entry name" value="METALLOPROTEASE"/>
    <property type="match status" value="1"/>
</dbReference>
<dbReference type="Pfam" id="PF05193">
    <property type="entry name" value="Peptidase_M16_C"/>
    <property type="match status" value="1"/>
</dbReference>
<gene>
    <name evidence="5" type="ORF">E3J38_04940</name>
</gene>
<protein>
    <submittedName>
        <fullName evidence="5">Insulinase family protein</fullName>
    </submittedName>
</protein>
<dbReference type="InterPro" id="IPR050361">
    <property type="entry name" value="MPP/UQCRC_Complex"/>
</dbReference>
<dbReference type="GO" id="GO:0046872">
    <property type="term" value="F:metal ion binding"/>
    <property type="evidence" value="ECO:0007669"/>
    <property type="project" value="InterPro"/>
</dbReference>
<feature type="domain" description="Peptidase M16 N-terminal" evidence="3">
    <location>
        <begin position="45"/>
        <end position="191"/>
    </location>
</feature>
<dbReference type="InterPro" id="IPR001431">
    <property type="entry name" value="Pept_M16_Zn_BS"/>
</dbReference>
<dbReference type="InterPro" id="IPR007863">
    <property type="entry name" value="Peptidase_M16_C"/>
</dbReference>